<dbReference type="InterPro" id="IPR042230">
    <property type="entry name" value="CusF_sf"/>
</dbReference>
<feature type="chain" id="PRO_5010235124" evidence="1">
    <location>
        <begin position="30"/>
        <end position="106"/>
    </location>
</feature>
<evidence type="ECO:0000313" key="2">
    <source>
        <dbReference type="EMBL" id="SFM17613.1"/>
    </source>
</evidence>
<protein>
    <submittedName>
        <fullName evidence="2">Membrane fusion protein, Cu(I)/Ag(I) efflux system/membrane fusion protein, cobalt-zinc-cadmium efflux system</fullName>
    </submittedName>
</protein>
<keyword evidence="1" id="KW-0732">Signal</keyword>
<dbReference type="Proteomes" id="UP000183287">
    <property type="component" value="Unassembled WGS sequence"/>
</dbReference>
<dbReference type="RefSeq" id="WP_074905096.1">
    <property type="nucleotide sequence ID" value="NZ_FOUB01000016.1"/>
</dbReference>
<organism evidence="2 3">
    <name type="scientific">Nitrosomonas communis</name>
    <dbReference type="NCBI Taxonomy" id="44574"/>
    <lineage>
        <taxon>Bacteria</taxon>
        <taxon>Pseudomonadati</taxon>
        <taxon>Pseudomonadota</taxon>
        <taxon>Betaproteobacteria</taxon>
        <taxon>Nitrosomonadales</taxon>
        <taxon>Nitrosomonadaceae</taxon>
        <taxon>Nitrosomonas</taxon>
    </lineage>
</organism>
<dbReference type="AlphaFoldDB" id="A0A1I4NR48"/>
<dbReference type="InterPro" id="IPR021647">
    <property type="entry name" value="CusF_Ec"/>
</dbReference>
<keyword evidence="3" id="KW-1185">Reference proteome</keyword>
<dbReference type="Pfam" id="PF11604">
    <property type="entry name" value="CusF_Ec"/>
    <property type="match status" value="1"/>
</dbReference>
<feature type="signal peptide" evidence="1">
    <location>
        <begin position="1"/>
        <end position="29"/>
    </location>
</feature>
<evidence type="ECO:0000256" key="1">
    <source>
        <dbReference type="SAM" id="SignalP"/>
    </source>
</evidence>
<name>A0A1I4NR48_9PROT</name>
<sequence>MKRNVMSVFVSVCVVFVLAGLITMQFADAGAVSHEGTATVKAIELDKNIVKLAHGPIASLKWPAMVMNFKVKDHALMQGIKVGDSVTFTFIQSNGDYMVTHIQPDK</sequence>
<dbReference type="EMBL" id="FOUB01000016">
    <property type="protein sequence ID" value="SFM17613.1"/>
    <property type="molecule type" value="Genomic_DNA"/>
</dbReference>
<reference evidence="3" key="1">
    <citation type="submission" date="2016-10" db="EMBL/GenBank/DDBJ databases">
        <authorList>
            <person name="Varghese N."/>
            <person name="Submissions S."/>
        </authorList>
    </citation>
    <scope>NUCLEOTIDE SEQUENCE [LARGE SCALE GENOMIC DNA]</scope>
    <source>
        <strain evidence="3">Nm44</strain>
    </source>
</reference>
<dbReference type="OrthoDB" id="9180744at2"/>
<gene>
    <name evidence="2" type="ORF">SAMN05421863_10161</name>
</gene>
<accession>A0A1I4NR48</accession>
<evidence type="ECO:0000313" key="3">
    <source>
        <dbReference type="Proteomes" id="UP000183287"/>
    </source>
</evidence>
<proteinExistence type="predicted"/>
<dbReference type="Gene3D" id="2.40.50.320">
    <property type="entry name" value="Copper binding periplasmic protein CusF"/>
    <property type="match status" value="1"/>
</dbReference>